<dbReference type="InterPro" id="IPR017937">
    <property type="entry name" value="Thioredoxin_CS"/>
</dbReference>
<dbReference type="InterPro" id="IPR005746">
    <property type="entry name" value="Thioredoxin"/>
</dbReference>
<dbReference type="FunFam" id="3.40.30.10:FF:000001">
    <property type="entry name" value="Thioredoxin"/>
    <property type="match status" value="1"/>
</dbReference>
<protein>
    <recommendedName>
        <fullName evidence="2 7">Thioredoxin</fullName>
    </recommendedName>
</protein>
<dbReference type="PRINTS" id="PR00421">
    <property type="entry name" value="THIOREDOXIN"/>
</dbReference>
<dbReference type="AlphaFoldDB" id="A0A424YDB6"/>
<feature type="disulfide bond" description="Redox-active" evidence="10">
    <location>
        <begin position="32"/>
        <end position="35"/>
    </location>
</feature>
<feature type="site" description="Contributes to redox potential value" evidence="9">
    <location>
        <position position="33"/>
    </location>
</feature>
<proteinExistence type="inferred from homology"/>
<evidence type="ECO:0000256" key="3">
    <source>
        <dbReference type="ARBA" id="ARBA00022448"/>
    </source>
</evidence>
<accession>A0A424YDB6</accession>
<evidence type="ECO:0000256" key="2">
    <source>
        <dbReference type="ARBA" id="ARBA00020570"/>
    </source>
</evidence>
<evidence type="ECO:0000313" key="12">
    <source>
        <dbReference type="EMBL" id="RQD75046.1"/>
    </source>
</evidence>
<evidence type="ECO:0000313" key="13">
    <source>
        <dbReference type="Proteomes" id="UP000285138"/>
    </source>
</evidence>
<dbReference type="NCBIfam" id="TIGR01068">
    <property type="entry name" value="thioredoxin"/>
    <property type="match status" value="1"/>
</dbReference>
<evidence type="ECO:0000259" key="11">
    <source>
        <dbReference type="PROSITE" id="PS51352"/>
    </source>
</evidence>
<evidence type="ECO:0000256" key="10">
    <source>
        <dbReference type="PIRSR" id="PIRSR000077-4"/>
    </source>
</evidence>
<evidence type="ECO:0000256" key="7">
    <source>
        <dbReference type="NCBIfam" id="TIGR01068"/>
    </source>
</evidence>
<dbReference type="PROSITE" id="PS00194">
    <property type="entry name" value="THIOREDOXIN_1"/>
    <property type="match status" value="1"/>
</dbReference>
<dbReference type="InterPro" id="IPR036249">
    <property type="entry name" value="Thioredoxin-like_sf"/>
</dbReference>
<evidence type="ECO:0000256" key="4">
    <source>
        <dbReference type="ARBA" id="ARBA00022982"/>
    </source>
</evidence>
<sequence length="108" mass="12286">MGDIMEIKDFNFDEEVLQAEETVLVDFYAPWCGPCRMISPILEEFAQEYAGKLKIVKVNVDENSLTATNFKVLSIPTLIFFQEGEAKETIVGFTDKEELRGKIEEMIG</sequence>
<evidence type="ECO:0000256" key="6">
    <source>
        <dbReference type="ARBA" id="ARBA00023284"/>
    </source>
</evidence>
<keyword evidence="5 10" id="KW-1015">Disulfide bond</keyword>
<dbReference type="Pfam" id="PF00085">
    <property type="entry name" value="Thioredoxin"/>
    <property type="match status" value="1"/>
</dbReference>
<gene>
    <name evidence="12" type="primary">trxA</name>
    <name evidence="12" type="ORF">D5R97_06930</name>
</gene>
<dbReference type="PIRSF" id="PIRSF000077">
    <property type="entry name" value="Thioredoxin"/>
    <property type="match status" value="1"/>
</dbReference>
<feature type="active site" description="Nucleophile" evidence="9">
    <location>
        <position position="35"/>
    </location>
</feature>
<dbReference type="GO" id="GO:0005829">
    <property type="term" value="C:cytosol"/>
    <property type="evidence" value="ECO:0007669"/>
    <property type="project" value="TreeGrafter"/>
</dbReference>
<dbReference type="PANTHER" id="PTHR45663">
    <property type="entry name" value="GEO12009P1"/>
    <property type="match status" value="1"/>
</dbReference>
<organism evidence="12 13">
    <name type="scientific">Candidatus Syntrophonatronum acetioxidans</name>
    <dbReference type="NCBI Taxonomy" id="1795816"/>
    <lineage>
        <taxon>Bacteria</taxon>
        <taxon>Bacillati</taxon>
        <taxon>Bacillota</taxon>
        <taxon>Clostridia</taxon>
        <taxon>Eubacteriales</taxon>
        <taxon>Syntrophomonadaceae</taxon>
        <taxon>Candidatus Syntrophonatronum</taxon>
    </lineage>
</organism>
<evidence type="ECO:0000256" key="1">
    <source>
        <dbReference type="ARBA" id="ARBA00008987"/>
    </source>
</evidence>
<reference evidence="12 13" key="1">
    <citation type="submission" date="2018-08" db="EMBL/GenBank/DDBJ databases">
        <title>The metabolism and importance of syntrophic acetate oxidation coupled to methane or sulfide production in haloalkaline environments.</title>
        <authorList>
            <person name="Timmers P.H.A."/>
            <person name="Vavourakis C.D."/>
            <person name="Sorokin D.Y."/>
            <person name="Sinninghe Damste J.S."/>
            <person name="Muyzer G."/>
            <person name="Stams A.J.M."/>
            <person name="Plugge C.M."/>
        </authorList>
    </citation>
    <scope>NUCLEOTIDE SEQUENCE [LARGE SCALE GENOMIC DNA]</scope>
    <source>
        <strain evidence="12">MSAO_Bac1</strain>
    </source>
</reference>
<dbReference type="Proteomes" id="UP000285138">
    <property type="component" value="Unassembled WGS sequence"/>
</dbReference>
<comment type="similarity">
    <text evidence="1 8">Belongs to the thioredoxin family.</text>
</comment>
<keyword evidence="3" id="KW-0813">Transport</keyword>
<dbReference type="GO" id="GO:0015035">
    <property type="term" value="F:protein-disulfide reductase activity"/>
    <property type="evidence" value="ECO:0007669"/>
    <property type="project" value="UniProtKB-UniRule"/>
</dbReference>
<feature type="site" description="Contributes to redox potential value" evidence="9">
    <location>
        <position position="34"/>
    </location>
</feature>
<dbReference type="SUPFAM" id="SSF52833">
    <property type="entry name" value="Thioredoxin-like"/>
    <property type="match status" value="1"/>
</dbReference>
<feature type="active site" description="Nucleophile" evidence="9">
    <location>
        <position position="32"/>
    </location>
</feature>
<dbReference type="PROSITE" id="PS51352">
    <property type="entry name" value="THIOREDOXIN_2"/>
    <property type="match status" value="1"/>
</dbReference>
<keyword evidence="4" id="KW-0249">Electron transport</keyword>
<dbReference type="EMBL" id="QZAA01000173">
    <property type="protein sequence ID" value="RQD75046.1"/>
    <property type="molecule type" value="Genomic_DNA"/>
</dbReference>
<dbReference type="CDD" id="cd02947">
    <property type="entry name" value="TRX_family"/>
    <property type="match status" value="1"/>
</dbReference>
<keyword evidence="6 10" id="KW-0676">Redox-active center</keyword>
<comment type="caution">
    <text evidence="12">The sequence shown here is derived from an EMBL/GenBank/DDBJ whole genome shotgun (WGS) entry which is preliminary data.</text>
</comment>
<name>A0A424YDB6_9FIRM</name>
<evidence type="ECO:0000256" key="8">
    <source>
        <dbReference type="PIRNR" id="PIRNR000077"/>
    </source>
</evidence>
<dbReference type="GO" id="GO:0045454">
    <property type="term" value="P:cell redox homeostasis"/>
    <property type="evidence" value="ECO:0007669"/>
    <property type="project" value="TreeGrafter"/>
</dbReference>
<dbReference type="InterPro" id="IPR013766">
    <property type="entry name" value="Thioredoxin_domain"/>
</dbReference>
<evidence type="ECO:0000256" key="5">
    <source>
        <dbReference type="ARBA" id="ARBA00023157"/>
    </source>
</evidence>
<evidence type="ECO:0000256" key="9">
    <source>
        <dbReference type="PIRSR" id="PIRSR000077-1"/>
    </source>
</evidence>
<dbReference type="Gene3D" id="3.40.30.10">
    <property type="entry name" value="Glutaredoxin"/>
    <property type="match status" value="1"/>
</dbReference>
<dbReference type="PANTHER" id="PTHR45663:SF11">
    <property type="entry name" value="GEO12009P1"/>
    <property type="match status" value="1"/>
</dbReference>
<feature type="site" description="Deprotonates C-terminal active site Cys" evidence="9">
    <location>
        <position position="26"/>
    </location>
</feature>
<feature type="domain" description="Thioredoxin" evidence="11">
    <location>
        <begin position="1"/>
        <end position="108"/>
    </location>
</feature>